<sequence length="73" mass="7506">MRKQRSSCSSSAAVSLGKLVLLMVMVFSLIFALHTASVDAARAPGYMLDSPTGNQQCSPIVGQGCGGHPSALP</sequence>
<evidence type="ECO:0000256" key="1">
    <source>
        <dbReference type="SAM" id="SignalP"/>
    </source>
</evidence>
<feature type="signal peptide" evidence="1">
    <location>
        <begin position="1"/>
        <end position="40"/>
    </location>
</feature>
<name>A0A8J6BTP1_ZIZPA</name>
<dbReference type="EMBL" id="JAAALK010000080">
    <property type="protein sequence ID" value="KAG8092635.1"/>
    <property type="molecule type" value="Genomic_DNA"/>
</dbReference>
<accession>A0A8J6BTP1</accession>
<comment type="caution">
    <text evidence="2">The sequence shown here is derived from an EMBL/GenBank/DDBJ whole genome shotgun (WGS) entry which is preliminary data.</text>
</comment>
<dbReference type="Proteomes" id="UP000729402">
    <property type="component" value="Unassembled WGS sequence"/>
</dbReference>
<reference evidence="2" key="2">
    <citation type="submission" date="2021-02" db="EMBL/GenBank/DDBJ databases">
        <authorList>
            <person name="Kimball J.A."/>
            <person name="Haas M.W."/>
            <person name="Macchietto M."/>
            <person name="Kono T."/>
            <person name="Duquette J."/>
            <person name="Shao M."/>
        </authorList>
    </citation>
    <scope>NUCLEOTIDE SEQUENCE</scope>
    <source>
        <tissue evidence="2">Fresh leaf tissue</tissue>
    </source>
</reference>
<evidence type="ECO:0000313" key="3">
    <source>
        <dbReference type="Proteomes" id="UP000729402"/>
    </source>
</evidence>
<organism evidence="2 3">
    <name type="scientific">Zizania palustris</name>
    <name type="common">Northern wild rice</name>
    <dbReference type="NCBI Taxonomy" id="103762"/>
    <lineage>
        <taxon>Eukaryota</taxon>
        <taxon>Viridiplantae</taxon>
        <taxon>Streptophyta</taxon>
        <taxon>Embryophyta</taxon>
        <taxon>Tracheophyta</taxon>
        <taxon>Spermatophyta</taxon>
        <taxon>Magnoliopsida</taxon>
        <taxon>Liliopsida</taxon>
        <taxon>Poales</taxon>
        <taxon>Poaceae</taxon>
        <taxon>BOP clade</taxon>
        <taxon>Oryzoideae</taxon>
        <taxon>Oryzeae</taxon>
        <taxon>Zizaniinae</taxon>
        <taxon>Zizania</taxon>
    </lineage>
</organism>
<keyword evidence="3" id="KW-1185">Reference proteome</keyword>
<evidence type="ECO:0000313" key="2">
    <source>
        <dbReference type="EMBL" id="KAG8092635.1"/>
    </source>
</evidence>
<keyword evidence="1" id="KW-0732">Signal</keyword>
<protein>
    <submittedName>
        <fullName evidence="2">Uncharacterized protein</fullName>
    </submittedName>
</protein>
<proteinExistence type="predicted"/>
<feature type="chain" id="PRO_5035287686" evidence="1">
    <location>
        <begin position="41"/>
        <end position="73"/>
    </location>
</feature>
<reference evidence="2" key="1">
    <citation type="journal article" date="2021" name="bioRxiv">
        <title>Whole Genome Assembly and Annotation of Northern Wild Rice, Zizania palustris L., Supports a Whole Genome Duplication in the Zizania Genus.</title>
        <authorList>
            <person name="Haas M."/>
            <person name="Kono T."/>
            <person name="Macchietto M."/>
            <person name="Millas R."/>
            <person name="McGilp L."/>
            <person name="Shao M."/>
            <person name="Duquette J."/>
            <person name="Hirsch C.N."/>
            <person name="Kimball J."/>
        </authorList>
    </citation>
    <scope>NUCLEOTIDE SEQUENCE</scope>
    <source>
        <tissue evidence="2">Fresh leaf tissue</tissue>
    </source>
</reference>
<dbReference type="AlphaFoldDB" id="A0A8J6BTP1"/>
<gene>
    <name evidence="2" type="ORF">GUJ93_ZPchr0012g21832</name>
</gene>